<dbReference type="Pfam" id="PF10011">
    <property type="entry name" value="DUF2254"/>
    <property type="match status" value="1"/>
</dbReference>
<dbReference type="Proteomes" id="UP001441944">
    <property type="component" value="Unassembled WGS sequence"/>
</dbReference>
<feature type="transmembrane region" description="Helical" evidence="1">
    <location>
        <begin position="112"/>
        <end position="135"/>
    </location>
</feature>
<accession>A0ABQ0AM27</accession>
<keyword evidence="1" id="KW-1133">Transmembrane helix</keyword>
<comment type="caution">
    <text evidence="2">The sequence shown here is derived from an EMBL/GenBank/DDBJ whole genome shotgun (WGS) entry which is preliminary data.</text>
</comment>
<dbReference type="EMBL" id="BAABWU010000008">
    <property type="protein sequence ID" value="GAA6196910.1"/>
    <property type="molecule type" value="Genomic_DNA"/>
</dbReference>
<keyword evidence="3" id="KW-1185">Reference proteome</keyword>
<feature type="transmembrane region" description="Helical" evidence="1">
    <location>
        <begin position="65"/>
        <end position="91"/>
    </location>
</feature>
<reference evidence="2 3" key="1">
    <citation type="submission" date="2024-04" db="EMBL/GenBank/DDBJ databases">
        <title>Draft genome sequence of Pseudophaeobacter arcticus NBRC 116598.</title>
        <authorList>
            <person name="Miyakawa T."/>
            <person name="Kusuya Y."/>
            <person name="Miura T."/>
        </authorList>
    </citation>
    <scope>NUCLEOTIDE SEQUENCE [LARGE SCALE GENOMIC DNA]</scope>
    <source>
        <strain evidence="2 3">SU-CL00105</strain>
    </source>
</reference>
<evidence type="ECO:0000313" key="3">
    <source>
        <dbReference type="Proteomes" id="UP001441944"/>
    </source>
</evidence>
<dbReference type="InterPro" id="IPR018723">
    <property type="entry name" value="DUF2254_membrane"/>
</dbReference>
<gene>
    <name evidence="2" type="ORF">NBRC116598_23540</name>
</gene>
<feature type="transmembrane region" description="Helical" evidence="1">
    <location>
        <begin position="141"/>
        <end position="162"/>
    </location>
</feature>
<sequence length="420" mass="45125">MRSVLSDLFNIKFVWLILQHLRKIWVRTVGFAVLALGSVVLAKFVGQLLPLSWSEKIGAGAVDQVLNILATSMLAVTTFSLSIAVSAFSTAAGSATPRATALLQEDHTTQNVLATFLGAFLFSLVGIVALNAGYYSEAGRLVLFATTVLVIAFVVVALLRWISQLASFGRIEDTVERVEAAASTALQRRIEKPCLGGRPQKQPPPDSAHKLCSNVIGFVQHIDIGAISKCAKELDLEVWIAALPGTFVHKATPLLLVTGNSHADHDLTPLRAAFSCGERRSFDQDPKFGLIVMSEIASRALSQSVNDPGTAIDVIGRLVRILAPWYSDLSQEVEYSNVTVPPLQSAELLEQAFRPIARDGAAVIEVQLKLHNALLALAEMAPETFKTAAAALSKDALERADTGVLTQQELGALKEISAKI</sequence>
<name>A0ABQ0AM27_9RHOB</name>
<keyword evidence="1" id="KW-0812">Transmembrane</keyword>
<organism evidence="2 3">
    <name type="scientific">Pseudophaeobacter arcticus</name>
    <dbReference type="NCBI Taxonomy" id="385492"/>
    <lineage>
        <taxon>Bacteria</taxon>
        <taxon>Pseudomonadati</taxon>
        <taxon>Pseudomonadota</taxon>
        <taxon>Alphaproteobacteria</taxon>
        <taxon>Rhodobacterales</taxon>
        <taxon>Paracoccaceae</taxon>
        <taxon>Pseudophaeobacter</taxon>
    </lineage>
</organism>
<keyword evidence="1" id="KW-0472">Membrane</keyword>
<protein>
    <submittedName>
        <fullName evidence="2">DUF2254 domain-containing protein</fullName>
    </submittedName>
</protein>
<evidence type="ECO:0000313" key="2">
    <source>
        <dbReference type="EMBL" id="GAA6196910.1"/>
    </source>
</evidence>
<feature type="transmembrane region" description="Helical" evidence="1">
    <location>
        <begin position="24"/>
        <end position="45"/>
    </location>
</feature>
<proteinExistence type="predicted"/>
<evidence type="ECO:0000256" key="1">
    <source>
        <dbReference type="SAM" id="Phobius"/>
    </source>
</evidence>